<dbReference type="AlphaFoldDB" id="A0A3N0V108"/>
<evidence type="ECO:0000313" key="2">
    <source>
        <dbReference type="EMBL" id="ROH86292.1"/>
    </source>
</evidence>
<keyword evidence="1" id="KW-1133">Transmembrane helix</keyword>
<feature type="transmembrane region" description="Helical" evidence="1">
    <location>
        <begin position="35"/>
        <end position="53"/>
    </location>
</feature>
<dbReference type="EMBL" id="RJVP01000003">
    <property type="protein sequence ID" value="ROH86292.1"/>
    <property type="molecule type" value="Genomic_DNA"/>
</dbReference>
<feature type="transmembrane region" description="Helical" evidence="1">
    <location>
        <begin position="59"/>
        <end position="78"/>
    </location>
</feature>
<feature type="transmembrane region" description="Helical" evidence="1">
    <location>
        <begin position="113"/>
        <end position="130"/>
    </location>
</feature>
<feature type="transmembrane region" description="Helical" evidence="1">
    <location>
        <begin position="90"/>
        <end position="107"/>
    </location>
</feature>
<gene>
    <name evidence="2" type="ORF">ED236_07600</name>
</gene>
<feature type="transmembrane region" description="Helical" evidence="1">
    <location>
        <begin position="6"/>
        <end position="23"/>
    </location>
</feature>
<proteinExistence type="predicted"/>
<accession>A0A3N0V108</accession>
<organism evidence="2 3">
    <name type="scientific">Pseudomethylobacillus aquaticus</name>
    <dbReference type="NCBI Taxonomy" id="2676064"/>
    <lineage>
        <taxon>Bacteria</taxon>
        <taxon>Pseudomonadati</taxon>
        <taxon>Pseudomonadota</taxon>
        <taxon>Betaproteobacteria</taxon>
        <taxon>Nitrosomonadales</taxon>
        <taxon>Methylophilaceae</taxon>
        <taxon>Pseudomethylobacillus</taxon>
    </lineage>
</organism>
<evidence type="ECO:0000313" key="3">
    <source>
        <dbReference type="Proteomes" id="UP000275137"/>
    </source>
</evidence>
<feature type="transmembrane region" description="Helical" evidence="1">
    <location>
        <begin position="142"/>
        <end position="162"/>
    </location>
</feature>
<protein>
    <submittedName>
        <fullName evidence="2">Uncharacterized protein</fullName>
    </submittedName>
</protein>
<dbReference type="Proteomes" id="UP000275137">
    <property type="component" value="Unassembled WGS sequence"/>
</dbReference>
<sequence length="193" mass="21799">MPYREIASLLAIVLTFVAFYPYICAIRTGAVRPHIFSWYIWAVTTFIVFFAQLKGGAGVGAWPIGVSALVTLFIAVLAYRRRADVSITRLDWLFFVMALSSLPLWFWTEDPRWAVVILTTVDLLGFAPTVRKAYADPYSESIVFFGLFTGRNLCVILALEHYSVTTAMFPVAIGTVCVLMMVMLALRRRQLLR</sequence>
<reference evidence="2 3" key="1">
    <citation type="submission" date="2018-10" db="EMBL/GenBank/DDBJ databases">
        <authorList>
            <person name="Chen W.-M."/>
        </authorList>
    </citation>
    <scope>NUCLEOTIDE SEQUENCE [LARGE SCALE GENOMIC DNA]</scope>
    <source>
        <strain evidence="2 3">H-5</strain>
    </source>
</reference>
<feature type="transmembrane region" description="Helical" evidence="1">
    <location>
        <begin position="168"/>
        <end position="186"/>
    </location>
</feature>
<dbReference type="RefSeq" id="WP_123237355.1">
    <property type="nucleotide sequence ID" value="NZ_RJVP01000003.1"/>
</dbReference>
<keyword evidence="3" id="KW-1185">Reference proteome</keyword>
<name>A0A3N0V108_9PROT</name>
<evidence type="ECO:0000256" key="1">
    <source>
        <dbReference type="SAM" id="Phobius"/>
    </source>
</evidence>
<comment type="caution">
    <text evidence="2">The sequence shown here is derived from an EMBL/GenBank/DDBJ whole genome shotgun (WGS) entry which is preliminary data.</text>
</comment>
<keyword evidence="1" id="KW-0812">Transmembrane</keyword>
<keyword evidence="1" id="KW-0472">Membrane</keyword>